<accession>A0ABN8S3L1</accession>
<gene>
    <name evidence="1" type="ORF">PLOB_00033851</name>
</gene>
<evidence type="ECO:0000313" key="2">
    <source>
        <dbReference type="Proteomes" id="UP001159405"/>
    </source>
</evidence>
<evidence type="ECO:0000313" key="1">
    <source>
        <dbReference type="EMBL" id="CAH3186054.1"/>
    </source>
</evidence>
<reference evidence="1 2" key="1">
    <citation type="submission" date="2022-05" db="EMBL/GenBank/DDBJ databases">
        <authorList>
            <consortium name="Genoscope - CEA"/>
            <person name="William W."/>
        </authorList>
    </citation>
    <scope>NUCLEOTIDE SEQUENCE [LARGE SCALE GENOMIC DNA]</scope>
</reference>
<sequence>MRHEWAGDCDLGDGKLQTLYQEYMDRKTFYGSRVRMKEDMALVISGLDNDLRFLVGGEKLQKTSMQLNNVSQMLLKMACLHWLGSVNASRLSLTLTKT</sequence>
<dbReference type="EMBL" id="CALNXK010000457">
    <property type="protein sequence ID" value="CAH3186054.1"/>
    <property type="molecule type" value="Genomic_DNA"/>
</dbReference>
<protein>
    <submittedName>
        <fullName evidence="1">Uncharacterized protein</fullName>
    </submittedName>
</protein>
<keyword evidence="2" id="KW-1185">Reference proteome</keyword>
<comment type="caution">
    <text evidence="1">The sequence shown here is derived from an EMBL/GenBank/DDBJ whole genome shotgun (WGS) entry which is preliminary data.</text>
</comment>
<proteinExistence type="predicted"/>
<name>A0ABN8S3L1_9CNID</name>
<organism evidence="1 2">
    <name type="scientific">Porites lobata</name>
    <dbReference type="NCBI Taxonomy" id="104759"/>
    <lineage>
        <taxon>Eukaryota</taxon>
        <taxon>Metazoa</taxon>
        <taxon>Cnidaria</taxon>
        <taxon>Anthozoa</taxon>
        <taxon>Hexacorallia</taxon>
        <taxon>Scleractinia</taxon>
        <taxon>Fungiina</taxon>
        <taxon>Poritidae</taxon>
        <taxon>Porites</taxon>
    </lineage>
</organism>
<dbReference type="Proteomes" id="UP001159405">
    <property type="component" value="Unassembled WGS sequence"/>
</dbReference>